<feature type="region of interest" description="Disordered" evidence="2">
    <location>
        <begin position="47"/>
        <end position="159"/>
    </location>
</feature>
<comment type="caution">
    <text evidence="3">The sequence shown here is derived from an EMBL/GenBank/DDBJ whole genome shotgun (WGS) entry which is preliminary data.</text>
</comment>
<evidence type="ECO:0000313" key="3">
    <source>
        <dbReference type="EMBL" id="GLC53425.1"/>
    </source>
</evidence>
<feature type="compositionally biased region" description="Low complexity" evidence="2">
    <location>
        <begin position="381"/>
        <end position="426"/>
    </location>
</feature>
<feature type="region of interest" description="Disordered" evidence="2">
    <location>
        <begin position="381"/>
        <end position="434"/>
    </location>
</feature>
<feature type="compositionally biased region" description="Low complexity" evidence="2">
    <location>
        <begin position="75"/>
        <end position="85"/>
    </location>
</feature>
<dbReference type="AlphaFoldDB" id="A0A9W6BKH6"/>
<dbReference type="InterPro" id="IPR018865">
    <property type="entry name" value="STK19-like"/>
</dbReference>
<proteinExistence type="inferred from homology"/>
<dbReference type="Proteomes" id="UP001165080">
    <property type="component" value="Unassembled WGS sequence"/>
</dbReference>
<protein>
    <submittedName>
        <fullName evidence="3">Uncharacterized protein</fullName>
    </submittedName>
</protein>
<feature type="compositionally biased region" description="Gly residues" evidence="2">
    <location>
        <begin position="97"/>
        <end position="111"/>
    </location>
</feature>
<accession>A0A9W6BKH6</accession>
<dbReference type="PANTHER" id="PTHR15243:SF0">
    <property type="entry name" value="SERINE_THREONINE-PROTEIN KINASE 19"/>
    <property type="match status" value="1"/>
</dbReference>
<evidence type="ECO:0000313" key="4">
    <source>
        <dbReference type="Proteomes" id="UP001165080"/>
    </source>
</evidence>
<gene>
    <name evidence="3" type="primary">PLEST002170</name>
    <name evidence="3" type="ORF">PLESTB_000743500</name>
</gene>
<sequence>MSGLAELERTKRRRLQEAYADLRPSGKNDDDRQAKLRNLLLGAAADAGIPTGISPPGGAQGGSGSSTGVPQSVRALAAAAAASIAGVESHGPKKRSGGGGGGSMGSIGSPGGSSRTGPAYGTSTLSGGRRRGPDGSVTAVRAPPPGPMEGGFLPEADPITRLGQLPVPLAAVGSPSAVGPAGAGRRGVGAAGPGAAAAATTTQRYDMYDNDDDGDDAEADVPSDVELALMALKSDLRSHPGAAELPPLALRSQLSCLLADRSTVERQLDEQRRANRVRVFKLPTGTDEFGILSTSDYRALVRQAADDAAAAAAEQQQQQGAAPSSSSGAYGVMTAAAARPGSGSRWHSAADAFLRRVVDRFTDFELSRDHLFHLLRTAPPTTTTTTTRTTCTNTTATTAGQPPQRPPHGGQQGPAAGAVAGRQGAQRSGGGSAAAAAAAPSAGITTLPLETVEEQVSLLLHTGCIARHTDGDADAFVLAVPGVGKLVKAVLGGRRELLTWLSKRQHHEAPEEQIRKLKLRSSCLPPLYHVRDLVGLGAVKQLDSTCGPVIRLPQGSKRAAG</sequence>
<dbReference type="Pfam" id="PF10494">
    <property type="entry name" value="Stk19"/>
    <property type="match status" value="1"/>
</dbReference>
<evidence type="ECO:0000256" key="1">
    <source>
        <dbReference type="ARBA" id="ARBA00093458"/>
    </source>
</evidence>
<reference evidence="3 4" key="1">
    <citation type="journal article" date="2023" name="Commun. Biol.">
        <title>Reorganization of the ancestral sex-determining regions during the evolution of trioecy in Pleodorina starrii.</title>
        <authorList>
            <person name="Takahashi K."/>
            <person name="Suzuki S."/>
            <person name="Kawai-Toyooka H."/>
            <person name="Yamamoto K."/>
            <person name="Hamaji T."/>
            <person name="Ootsuki R."/>
            <person name="Yamaguchi H."/>
            <person name="Kawachi M."/>
            <person name="Higashiyama T."/>
            <person name="Nozaki H."/>
        </authorList>
    </citation>
    <scope>NUCLEOTIDE SEQUENCE [LARGE SCALE GENOMIC DNA]</scope>
    <source>
        <strain evidence="3 4">NIES-4479</strain>
    </source>
</reference>
<keyword evidence="4" id="KW-1185">Reference proteome</keyword>
<dbReference type="EMBL" id="BRXU01000007">
    <property type="protein sequence ID" value="GLC53425.1"/>
    <property type="molecule type" value="Genomic_DNA"/>
</dbReference>
<organism evidence="3 4">
    <name type="scientific">Pleodorina starrii</name>
    <dbReference type="NCBI Taxonomy" id="330485"/>
    <lineage>
        <taxon>Eukaryota</taxon>
        <taxon>Viridiplantae</taxon>
        <taxon>Chlorophyta</taxon>
        <taxon>core chlorophytes</taxon>
        <taxon>Chlorophyceae</taxon>
        <taxon>CS clade</taxon>
        <taxon>Chlamydomonadales</taxon>
        <taxon>Volvocaceae</taxon>
        <taxon>Pleodorina</taxon>
    </lineage>
</organism>
<evidence type="ECO:0000256" key="2">
    <source>
        <dbReference type="SAM" id="MobiDB-lite"/>
    </source>
</evidence>
<dbReference type="OrthoDB" id="10261701at2759"/>
<dbReference type="PANTHER" id="PTHR15243">
    <property type="entry name" value="SERINE/THREONINE-PROTEIN KINASE 19"/>
    <property type="match status" value="1"/>
</dbReference>
<comment type="similarity">
    <text evidence="1">Belongs to the STK19 family.</text>
</comment>
<name>A0A9W6BKH6_9CHLO</name>